<evidence type="ECO:0000313" key="3">
    <source>
        <dbReference type="Proteomes" id="UP000829196"/>
    </source>
</evidence>
<feature type="domain" description="Reverse transcriptase Ty1/copia-type" evidence="1">
    <location>
        <begin position="2"/>
        <end position="148"/>
    </location>
</feature>
<dbReference type="Proteomes" id="UP000829196">
    <property type="component" value="Unassembled WGS sequence"/>
</dbReference>
<dbReference type="OrthoDB" id="1919845at2759"/>
<proteinExistence type="predicted"/>
<dbReference type="SUPFAM" id="SSF56672">
    <property type="entry name" value="DNA/RNA polymerases"/>
    <property type="match status" value="1"/>
</dbReference>
<dbReference type="Pfam" id="PF07727">
    <property type="entry name" value="RVT_2"/>
    <property type="match status" value="1"/>
</dbReference>
<dbReference type="PANTHER" id="PTHR11439">
    <property type="entry name" value="GAG-POL-RELATED RETROTRANSPOSON"/>
    <property type="match status" value="1"/>
</dbReference>
<reference evidence="2" key="1">
    <citation type="journal article" date="2022" name="Front. Genet.">
        <title>Chromosome-Scale Assembly of the Dendrobium nobile Genome Provides Insights Into the Molecular Mechanism of the Biosynthesis of the Medicinal Active Ingredient of Dendrobium.</title>
        <authorList>
            <person name="Xu Q."/>
            <person name="Niu S.-C."/>
            <person name="Li K.-L."/>
            <person name="Zheng P.-J."/>
            <person name="Zhang X.-J."/>
            <person name="Jia Y."/>
            <person name="Liu Y."/>
            <person name="Niu Y.-X."/>
            <person name="Yu L.-H."/>
            <person name="Chen D.-F."/>
            <person name="Zhang G.-Q."/>
        </authorList>
    </citation>
    <scope>NUCLEOTIDE SEQUENCE</scope>
    <source>
        <tissue evidence="2">Leaf</tissue>
    </source>
</reference>
<accession>A0A8T3B8G4</accession>
<dbReference type="PANTHER" id="PTHR11439:SF463">
    <property type="entry name" value="REVERSE TRANSCRIPTASE TY1_COPIA-TYPE DOMAIN-CONTAINING PROTEIN"/>
    <property type="match status" value="1"/>
</dbReference>
<protein>
    <recommendedName>
        <fullName evidence="1">Reverse transcriptase Ty1/copia-type domain-containing protein</fullName>
    </recommendedName>
</protein>
<dbReference type="InterPro" id="IPR043502">
    <property type="entry name" value="DNA/RNA_pol_sf"/>
</dbReference>
<evidence type="ECO:0000313" key="2">
    <source>
        <dbReference type="EMBL" id="KAI0507214.1"/>
    </source>
</evidence>
<organism evidence="2 3">
    <name type="scientific">Dendrobium nobile</name>
    <name type="common">Orchid</name>
    <dbReference type="NCBI Taxonomy" id="94219"/>
    <lineage>
        <taxon>Eukaryota</taxon>
        <taxon>Viridiplantae</taxon>
        <taxon>Streptophyta</taxon>
        <taxon>Embryophyta</taxon>
        <taxon>Tracheophyta</taxon>
        <taxon>Spermatophyta</taxon>
        <taxon>Magnoliopsida</taxon>
        <taxon>Liliopsida</taxon>
        <taxon>Asparagales</taxon>
        <taxon>Orchidaceae</taxon>
        <taxon>Epidendroideae</taxon>
        <taxon>Malaxideae</taxon>
        <taxon>Dendrobiinae</taxon>
        <taxon>Dendrobium</taxon>
    </lineage>
</organism>
<dbReference type="InterPro" id="IPR013103">
    <property type="entry name" value="RVT_2"/>
</dbReference>
<comment type="caution">
    <text evidence="2">The sequence shown here is derived from an EMBL/GenBank/DDBJ whole genome shotgun (WGS) entry which is preliminary data.</text>
</comment>
<dbReference type="EMBL" id="JAGYWB010000010">
    <property type="protein sequence ID" value="KAI0507214.1"/>
    <property type="molecule type" value="Genomic_DNA"/>
</dbReference>
<keyword evidence="3" id="KW-1185">Reference proteome</keyword>
<sequence>MVYMSQPKGFEDATHPNYVCHLHKALYGLKQAPRQWYNTFTYYLLSLGFIHSNSDPSLFLFHKNNIHLYLLIYVDDILFTGNSTKTMAKILEQLNLKFSMKLLGLAHNFLGIQIQRNSNGYFLSQKQYASSILDTAELSNCNSVQNPLCTKPPADLPLDTALTDPTFYRKLIGSLQYLTLTRPDIAFSVNLLSQHMHDPSPQHAFLLKRLLRYIKGTLNFGLPIAKSNLQLTSFSDAD</sequence>
<dbReference type="AlphaFoldDB" id="A0A8T3B8G4"/>
<name>A0A8T3B8G4_DENNO</name>
<gene>
    <name evidence="2" type="ORF">KFK09_013336</name>
</gene>
<evidence type="ECO:0000259" key="1">
    <source>
        <dbReference type="Pfam" id="PF07727"/>
    </source>
</evidence>